<comment type="caution">
    <text evidence="1">The sequence shown here is derived from an EMBL/GenBank/DDBJ whole genome shotgun (WGS) entry which is preliminary data.</text>
</comment>
<dbReference type="EMBL" id="QJKJ01002846">
    <property type="protein sequence ID" value="RDY01078.1"/>
    <property type="molecule type" value="Genomic_DNA"/>
</dbReference>
<organism evidence="1 2">
    <name type="scientific">Mucuna pruriens</name>
    <name type="common">Velvet bean</name>
    <name type="synonym">Dolichos pruriens</name>
    <dbReference type="NCBI Taxonomy" id="157652"/>
    <lineage>
        <taxon>Eukaryota</taxon>
        <taxon>Viridiplantae</taxon>
        <taxon>Streptophyta</taxon>
        <taxon>Embryophyta</taxon>
        <taxon>Tracheophyta</taxon>
        <taxon>Spermatophyta</taxon>
        <taxon>Magnoliopsida</taxon>
        <taxon>eudicotyledons</taxon>
        <taxon>Gunneridae</taxon>
        <taxon>Pentapetalae</taxon>
        <taxon>rosids</taxon>
        <taxon>fabids</taxon>
        <taxon>Fabales</taxon>
        <taxon>Fabaceae</taxon>
        <taxon>Papilionoideae</taxon>
        <taxon>50 kb inversion clade</taxon>
        <taxon>NPAAA clade</taxon>
        <taxon>indigoferoid/millettioid clade</taxon>
        <taxon>Phaseoleae</taxon>
        <taxon>Mucuna</taxon>
    </lineage>
</organism>
<accession>A0A371HE79</accession>
<reference evidence="1" key="1">
    <citation type="submission" date="2018-05" db="EMBL/GenBank/DDBJ databases">
        <title>Draft genome of Mucuna pruriens seed.</title>
        <authorList>
            <person name="Nnadi N.E."/>
            <person name="Vos R."/>
            <person name="Hasami M.H."/>
            <person name="Devisetty U.K."/>
            <person name="Aguiy J.C."/>
        </authorList>
    </citation>
    <scope>NUCLEOTIDE SEQUENCE [LARGE SCALE GENOMIC DNA]</scope>
    <source>
        <strain evidence="1">JCA_2017</strain>
    </source>
</reference>
<dbReference type="STRING" id="157652.A0A371HE79"/>
<feature type="non-terminal residue" evidence="1">
    <location>
        <position position="1"/>
    </location>
</feature>
<dbReference type="Proteomes" id="UP000257109">
    <property type="component" value="Unassembled WGS sequence"/>
</dbReference>
<sequence length="96" mass="10818">MIWGNIFRSQFSINEITDRHISTLVKARQLSFVGRVTLTKFVLKALLSYVMKTTLLPKSICYSIDKKCREFEEGSLASLSSLCMTKSQGGPGLHEM</sequence>
<name>A0A371HE79_MUCPR</name>
<protein>
    <submittedName>
        <fullName evidence="1">Ribonuclease H protein</fullName>
    </submittedName>
</protein>
<dbReference type="AlphaFoldDB" id="A0A371HE79"/>
<proteinExistence type="predicted"/>
<evidence type="ECO:0000313" key="1">
    <source>
        <dbReference type="EMBL" id="RDY01078.1"/>
    </source>
</evidence>
<keyword evidence="2" id="KW-1185">Reference proteome</keyword>
<gene>
    <name evidence="1" type="ORF">CR513_15648</name>
</gene>
<evidence type="ECO:0000313" key="2">
    <source>
        <dbReference type="Proteomes" id="UP000257109"/>
    </source>
</evidence>